<accession>A0A8S1J2E3</accession>
<dbReference type="GO" id="GO:0008146">
    <property type="term" value="F:sulfotransferase activity"/>
    <property type="evidence" value="ECO:0007669"/>
    <property type="project" value="InterPro"/>
</dbReference>
<keyword evidence="4 9" id="KW-0812">Transmembrane</keyword>
<dbReference type="EMBL" id="CAJHUC010000707">
    <property type="protein sequence ID" value="CAD7697755.1"/>
    <property type="molecule type" value="Genomic_DNA"/>
</dbReference>
<sequence length="606" mass="68279">MTRRRFRILGDEKRAKAACRRLAMRCVVLVFVGLALTVALWPAWPGESRLAGRPLFWQQSNRNIPSAVEPAVQEPAVQVPAESAQGPSNISALEAAESSDGKDVHMKLKTGFDDSWSKIGQQLPDDDLGELEQGTRFYIYNNDIFGTASVRNGLGPDPKMDCFIEALEGHSNRTFDVDEADLFIVPLYFVHPILNEDPVGSATVLGELKHRLSASVQFLHYGGADHLFVLPAAVPDMAMEAVRRVLEVDLYSFWAGPGPGEGQDGWRCPRRFLPLHLLGQPQGDCQNAEFDGVVHKHYQRRTSLSSVSKTAPDGGVPCLDKSICAQTVDHLLGKTFSLTRGRGIWTCGADPTMTKAADVVGELGEREFLRNSWTDPNHQLMVCLIPKCGSTVMKMMLKRMMGIQSWANRTQSVRLEGLVHLKAPNISAVFDSMDWLKISIVRDPVARTLSAYLQKIVDLRLFSYIHWKQDRVPEFHEYVDTLYKHPYMVHDNKHFTQQYKSCGMTHSRFNFIAHMETMRRDIKELLSRLGLWQEFGASGWGESGTESFLEAYEPSENHPERLASSAGDEDVAAYYTHDLLDKVYSIYEEDFKLFGYSTDKWRALID</sequence>
<evidence type="ECO:0000256" key="9">
    <source>
        <dbReference type="SAM" id="Phobius"/>
    </source>
</evidence>
<organism evidence="10 11">
    <name type="scientific">Ostreobium quekettii</name>
    <dbReference type="NCBI Taxonomy" id="121088"/>
    <lineage>
        <taxon>Eukaryota</taxon>
        <taxon>Viridiplantae</taxon>
        <taxon>Chlorophyta</taxon>
        <taxon>core chlorophytes</taxon>
        <taxon>Ulvophyceae</taxon>
        <taxon>TCBD clade</taxon>
        <taxon>Bryopsidales</taxon>
        <taxon>Ostreobineae</taxon>
        <taxon>Ostreobiaceae</taxon>
        <taxon>Ostreobium</taxon>
    </lineage>
</organism>
<keyword evidence="5 9" id="KW-1133">Transmembrane helix</keyword>
<gene>
    <name evidence="10" type="ORF">OSTQU699_LOCUS3116</name>
</gene>
<evidence type="ECO:0000256" key="1">
    <source>
        <dbReference type="ARBA" id="ARBA00004323"/>
    </source>
</evidence>
<comment type="subcellular location">
    <subcellularLocation>
        <location evidence="1">Golgi apparatus membrane</location>
        <topology evidence="1">Single-pass type II membrane protein</topology>
    </subcellularLocation>
</comment>
<comment type="similarity">
    <text evidence="2">Belongs to the sulfotransferase 2 family.</text>
</comment>
<dbReference type="AlphaFoldDB" id="A0A8S1J2E3"/>
<dbReference type="InterPro" id="IPR018011">
    <property type="entry name" value="Carb_sulfotrans_8-10"/>
</dbReference>
<dbReference type="PANTHER" id="PTHR12137:SF54">
    <property type="entry name" value="CARBOHYDRATE SULFOTRANSFERASE"/>
    <property type="match status" value="1"/>
</dbReference>
<dbReference type="Pfam" id="PF03567">
    <property type="entry name" value="Sulfotransfer_2"/>
    <property type="match status" value="1"/>
</dbReference>
<keyword evidence="6" id="KW-0333">Golgi apparatus</keyword>
<name>A0A8S1J2E3_9CHLO</name>
<dbReference type="InterPro" id="IPR005331">
    <property type="entry name" value="Sulfotransferase"/>
</dbReference>
<evidence type="ECO:0000256" key="8">
    <source>
        <dbReference type="ARBA" id="ARBA00023180"/>
    </source>
</evidence>
<evidence type="ECO:0000256" key="3">
    <source>
        <dbReference type="ARBA" id="ARBA00022679"/>
    </source>
</evidence>
<keyword evidence="3" id="KW-0808">Transferase</keyword>
<evidence type="ECO:0000313" key="11">
    <source>
        <dbReference type="Proteomes" id="UP000708148"/>
    </source>
</evidence>
<evidence type="ECO:0000256" key="7">
    <source>
        <dbReference type="ARBA" id="ARBA00023136"/>
    </source>
</evidence>
<keyword evidence="7 9" id="KW-0472">Membrane</keyword>
<keyword evidence="8" id="KW-0325">Glycoprotein</keyword>
<reference evidence="10" key="1">
    <citation type="submission" date="2020-12" db="EMBL/GenBank/DDBJ databases">
        <authorList>
            <person name="Iha C."/>
        </authorList>
    </citation>
    <scope>NUCLEOTIDE SEQUENCE</scope>
</reference>
<keyword evidence="11" id="KW-1185">Reference proteome</keyword>
<dbReference type="GO" id="GO:0016051">
    <property type="term" value="P:carbohydrate biosynthetic process"/>
    <property type="evidence" value="ECO:0007669"/>
    <property type="project" value="InterPro"/>
</dbReference>
<dbReference type="SUPFAM" id="SSF52540">
    <property type="entry name" value="P-loop containing nucleoside triphosphate hydrolases"/>
    <property type="match status" value="1"/>
</dbReference>
<evidence type="ECO:0000256" key="5">
    <source>
        <dbReference type="ARBA" id="ARBA00022989"/>
    </source>
</evidence>
<dbReference type="GO" id="GO:0000139">
    <property type="term" value="C:Golgi membrane"/>
    <property type="evidence" value="ECO:0007669"/>
    <property type="project" value="UniProtKB-SubCell"/>
</dbReference>
<proteinExistence type="inferred from homology"/>
<evidence type="ECO:0000256" key="2">
    <source>
        <dbReference type="ARBA" id="ARBA00006339"/>
    </source>
</evidence>
<dbReference type="OrthoDB" id="2013091at2759"/>
<comment type="caution">
    <text evidence="10">The sequence shown here is derived from an EMBL/GenBank/DDBJ whole genome shotgun (WGS) entry which is preliminary data.</text>
</comment>
<dbReference type="InterPro" id="IPR027417">
    <property type="entry name" value="P-loop_NTPase"/>
</dbReference>
<dbReference type="PANTHER" id="PTHR12137">
    <property type="entry name" value="CARBOHYDRATE SULFOTRANSFERASE"/>
    <property type="match status" value="1"/>
</dbReference>
<evidence type="ECO:0000256" key="4">
    <source>
        <dbReference type="ARBA" id="ARBA00022692"/>
    </source>
</evidence>
<dbReference type="Proteomes" id="UP000708148">
    <property type="component" value="Unassembled WGS sequence"/>
</dbReference>
<evidence type="ECO:0000313" key="10">
    <source>
        <dbReference type="EMBL" id="CAD7697755.1"/>
    </source>
</evidence>
<protein>
    <submittedName>
        <fullName evidence="10">Uncharacterized protein</fullName>
    </submittedName>
</protein>
<evidence type="ECO:0000256" key="6">
    <source>
        <dbReference type="ARBA" id="ARBA00023034"/>
    </source>
</evidence>
<feature type="transmembrane region" description="Helical" evidence="9">
    <location>
        <begin position="22"/>
        <end position="44"/>
    </location>
</feature>